<dbReference type="Pfam" id="PF00107">
    <property type="entry name" value="ADH_zinc_N"/>
    <property type="match status" value="1"/>
</dbReference>
<dbReference type="SUPFAM" id="SSF51735">
    <property type="entry name" value="NAD(P)-binding Rossmann-fold domains"/>
    <property type="match status" value="1"/>
</dbReference>
<dbReference type="EMBL" id="CP042810">
    <property type="protein sequence ID" value="QEE86918.1"/>
    <property type="molecule type" value="Genomic_DNA"/>
</dbReference>
<geneLocation type="plasmid" evidence="2 3">
    <name>unnamed2</name>
</geneLocation>
<dbReference type="PANTHER" id="PTHR45033:SF2">
    <property type="entry name" value="ZINC-TYPE ALCOHOL DEHYDROGENASE-LIKE PROTEIN C1773.06C"/>
    <property type="match status" value="1"/>
</dbReference>
<evidence type="ECO:0000259" key="1">
    <source>
        <dbReference type="SMART" id="SM00829"/>
    </source>
</evidence>
<dbReference type="SMART" id="SM00829">
    <property type="entry name" value="PKS_ER"/>
    <property type="match status" value="1"/>
</dbReference>
<reference evidence="2 3" key="1">
    <citation type="submission" date="2019-08" db="EMBL/GenBank/DDBJ databases">
        <title>Acetobacter oryzioeni sp. nov., isolated from Korean rice wine vinegar.</title>
        <authorList>
            <person name="Baek J.H."/>
            <person name="Kim K.H."/>
            <person name="Jeon C.O."/>
            <person name="Han D.M."/>
        </authorList>
    </citation>
    <scope>NUCLEOTIDE SEQUENCE [LARGE SCALE GENOMIC DNA]</scope>
    <source>
        <strain evidence="2 3">B6</strain>
        <plasmid evidence="2 3">unnamed2</plasmid>
    </source>
</reference>
<dbReference type="InterPro" id="IPR020843">
    <property type="entry name" value="ER"/>
</dbReference>
<evidence type="ECO:0000313" key="2">
    <source>
        <dbReference type="EMBL" id="QEE86918.1"/>
    </source>
</evidence>
<feature type="domain" description="Enoyl reductase (ER)" evidence="1">
    <location>
        <begin position="12"/>
        <end position="337"/>
    </location>
</feature>
<gene>
    <name evidence="2" type="ORF">EOV40_014530</name>
</gene>
<dbReference type="InterPro" id="IPR036291">
    <property type="entry name" value="NAD(P)-bd_dom_sf"/>
</dbReference>
<dbReference type="Gene3D" id="3.40.50.720">
    <property type="entry name" value="NAD(P)-binding Rossmann-like Domain"/>
    <property type="match status" value="1"/>
</dbReference>
<dbReference type="InterPro" id="IPR011032">
    <property type="entry name" value="GroES-like_sf"/>
</dbReference>
<dbReference type="Proteomes" id="UP000287027">
    <property type="component" value="Plasmid unnamed2"/>
</dbReference>
<dbReference type="InterPro" id="IPR013149">
    <property type="entry name" value="ADH-like_C"/>
</dbReference>
<dbReference type="AlphaFoldDB" id="A0A5B9GL10"/>
<dbReference type="InterPro" id="IPR013154">
    <property type="entry name" value="ADH-like_N"/>
</dbReference>
<accession>A0A5B9GL10</accession>
<name>A0A5B9GL10_9PROT</name>
<dbReference type="KEGG" id="aoy:EOV40_014530"/>
<protein>
    <submittedName>
        <fullName evidence="2">NAD(P)-dependent alcohol dehydrogenase</fullName>
    </submittedName>
</protein>
<dbReference type="PANTHER" id="PTHR45033">
    <property type="match status" value="1"/>
</dbReference>
<keyword evidence="2" id="KW-0614">Plasmid</keyword>
<keyword evidence="3" id="KW-1185">Reference proteome</keyword>
<dbReference type="SUPFAM" id="SSF50129">
    <property type="entry name" value="GroES-like"/>
    <property type="match status" value="1"/>
</dbReference>
<sequence length="341" mass="36296">MSMRAWRFDALSSLSDLSVHSEPMPAPQRGEVLVKVRAVSLNYRDIAPTLGRYVWPAESGLIPCSDAAGEIVSVGEDVTVFRPGDRIVSSFHARWLGGRPPTGLMLESYGTGSDGWLTEYKVVSQEAVVPLPEKVSFEEGATLPCAAVTAWNALSGALPMRAGQTVLTLGTGGVSMFAVQLAKAVGATVISTTSSGEKAERLKALGADHIVNYRDIPNWGRYIKDDITGRTGVDCVVEVGGPATINQSLDAVRWGGEVVLVGFLSSDNPGIDYFHLKGSGAVVRSVAVGDRPMLEDLVRAWTASGLKPVIDSVFPFARAREAFDHLMTGSHVGKIVITLSD</sequence>
<dbReference type="Gene3D" id="3.90.180.10">
    <property type="entry name" value="Medium-chain alcohol dehydrogenases, catalytic domain"/>
    <property type="match status" value="1"/>
</dbReference>
<evidence type="ECO:0000313" key="3">
    <source>
        <dbReference type="Proteomes" id="UP000287027"/>
    </source>
</evidence>
<dbReference type="RefSeq" id="WP_128106454.1">
    <property type="nucleotide sequence ID" value="NZ_CP042810.1"/>
</dbReference>
<organism evidence="2 3">
    <name type="scientific">Acetobacter oryzoeni</name>
    <dbReference type="NCBI Taxonomy" id="2500548"/>
    <lineage>
        <taxon>Bacteria</taxon>
        <taxon>Pseudomonadati</taxon>
        <taxon>Pseudomonadota</taxon>
        <taxon>Alphaproteobacteria</taxon>
        <taxon>Acetobacterales</taxon>
        <taxon>Acetobacteraceae</taxon>
        <taxon>Acetobacter</taxon>
    </lineage>
</organism>
<dbReference type="Pfam" id="PF08240">
    <property type="entry name" value="ADH_N"/>
    <property type="match status" value="1"/>
</dbReference>
<dbReference type="InterPro" id="IPR052711">
    <property type="entry name" value="Zinc_ADH-like"/>
</dbReference>
<proteinExistence type="predicted"/>
<dbReference type="CDD" id="cd08276">
    <property type="entry name" value="MDR7"/>
    <property type="match status" value="1"/>
</dbReference>
<dbReference type="GO" id="GO:0016491">
    <property type="term" value="F:oxidoreductase activity"/>
    <property type="evidence" value="ECO:0007669"/>
    <property type="project" value="InterPro"/>
</dbReference>